<dbReference type="AlphaFoldDB" id="A0AA88UZI7"/>
<reference evidence="1" key="1">
    <citation type="submission" date="2022-12" db="EMBL/GenBank/DDBJ databases">
        <title>Draft genome assemblies for two species of Escallonia (Escalloniales).</title>
        <authorList>
            <person name="Chanderbali A."/>
            <person name="Dervinis C."/>
            <person name="Anghel I."/>
            <person name="Soltis D."/>
            <person name="Soltis P."/>
            <person name="Zapata F."/>
        </authorList>
    </citation>
    <scope>NUCLEOTIDE SEQUENCE</scope>
    <source>
        <strain evidence="1">UCBG64.0493</strain>
        <tissue evidence="1">Leaf</tissue>
    </source>
</reference>
<name>A0AA88UZI7_9ASTE</name>
<evidence type="ECO:0000313" key="2">
    <source>
        <dbReference type="Proteomes" id="UP001188597"/>
    </source>
</evidence>
<dbReference type="InterPro" id="IPR035940">
    <property type="entry name" value="CAP_sf"/>
</dbReference>
<organism evidence="1 2">
    <name type="scientific">Escallonia herrerae</name>
    <dbReference type="NCBI Taxonomy" id="1293975"/>
    <lineage>
        <taxon>Eukaryota</taxon>
        <taxon>Viridiplantae</taxon>
        <taxon>Streptophyta</taxon>
        <taxon>Embryophyta</taxon>
        <taxon>Tracheophyta</taxon>
        <taxon>Spermatophyta</taxon>
        <taxon>Magnoliopsida</taxon>
        <taxon>eudicotyledons</taxon>
        <taxon>Gunneridae</taxon>
        <taxon>Pentapetalae</taxon>
        <taxon>asterids</taxon>
        <taxon>campanulids</taxon>
        <taxon>Escalloniales</taxon>
        <taxon>Escalloniaceae</taxon>
        <taxon>Escallonia</taxon>
    </lineage>
</organism>
<sequence>MGPRKSHWCRTSSTFYQLWYASWGYQWCITLQPKTHSKTTSLHKTPLVLRWASHLWRHGTTMWHPSPEGDPYGENITIGSGDLMGKEAVDLWVG</sequence>
<accession>A0AA88UZI7</accession>
<evidence type="ECO:0000313" key="1">
    <source>
        <dbReference type="EMBL" id="KAK2998901.1"/>
    </source>
</evidence>
<proteinExistence type="predicted"/>
<dbReference type="EMBL" id="JAVXUP010003458">
    <property type="protein sequence ID" value="KAK2998901.1"/>
    <property type="molecule type" value="Genomic_DNA"/>
</dbReference>
<gene>
    <name evidence="1" type="ORF">RJ639_023347</name>
</gene>
<keyword evidence="2" id="KW-1185">Reference proteome</keyword>
<dbReference type="SUPFAM" id="SSF55797">
    <property type="entry name" value="PR-1-like"/>
    <property type="match status" value="1"/>
</dbReference>
<dbReference type="Proteomes" id="UP001188597">
    <property type="component" value="Unassembled WGS sequence"/>
</dbReference>
<comment type="caution">
    <text evidence="1">The sequence shown here is derived from an EMBL/GenBank/DDBJ whole genome shotgun (WGS) entry which is preliminary data.</text>
</comment>
<protein>
    <submittedName>
        <fullName evidence="1">Uncharacterized protein</fullName>
    </submittedName>
</protein>